<feature type="signal peptide" evidence="1">
    <location>
        <begin position="1"/>
        <end position="26"/>
    </location>
</feature>
<keyword evidence="1" id="KW-0732">Signal</keyword>
<evidence type="ECO:0008006" key="4">
    <source>
        <dbReference type="Google" id="ProtNLM"/>
    </source>
</evidence>
<comment type="caution">
    <text evidence="2">The sequence shown here is derived from an EMBL/GenBank/DDBJ whole genome shotgun (WGS) entry which is preliminary data.</text>
</comment>
<dbReference type="RefSeq" id="WP_109415136.1">
    <property type="nucleotide sequence ID" value="NZ_QEAS01000005.1"/>
</dbReference>
<evidence type="ECO:0000256" key="1">
    <source>
        <dbReference type="SAM" id="SignalP"/>
    </source>
</evidence>
<accession>A0A2U2PIV4</accession>
<evidence type="ECO:0000313" key="3">
    <source>
        <dbReference type="Proteomes" id="UP000245647"/>
    </source>
</evidence>
<dbReference type="AlphaFoldDB" id="A0A2U2PIV4"/>
<reference evidence="2 3" key="1">
    <citation type="submission" date="2018-04" db="EMBL/GenBank/DDBJ databases">
        <title>Pedobacter chongqingensis sp. nov., isolated from a rottenly hemp rope.</title>
        <authorList>
            <person name="Cai Y."/>
        </authorList>
    </citation>
    <scope>NUCLEOTIDE SEQUENCE [LARGE SCALE GENOMIC DNA]</scope>
    <source>
        <strain evidence="2 3">FJ4-8</strain>
    </source>
</reference>
<sequence length="98" mass="10495">MMKNLFKKINWFGVIALIATSTVVFAGSNASKRQGDRWGQDAQGNWHNVTNADPSAYQCNGNGICTAEYTSDPSAPGADPDALRIPETVTNGTFSLVD</sequence>
<dbReference type="Proteomes" id="UP000245647">
    <property type="component" value="Unassembled WGS sequence"/>
</dbReference>
<protein>
    <recommendedName>
        <fullName evidence="4">Secreted protein</fullName>
    </recommendedName>
</protein>
<gene>
    <name evidence="2" type="ORF">DDR33_07345</name>
</gene>
<evidence type="ECO:0000313" key="2">
    <source>
        <dbReference type="EMBL" id="PWG81194.1"/>
    </source>
</evidence>
<feature type="chain" id="PRO_5015669870" description="Secreted protein" evidence="1">
    <location>
        <begin position="27"/>
        <end position="98"/>
    </location>
</feature>
<keyword evidence="3" id="KW-1185">Reference proteome</keyword>
<name>A0A2U2PIV4_9SPHI</name>
<dbReference type="EMBL" id="QEAS01000005">
    <property type="protein sequence ID" value="PWG81194.1"/>
    <property type="molecule type" value="Genomic_DNA"/>
</dbReference>
<organism evidence="2 3">
    <name type="scientific">Pararcticibacter amylolyticus</name>
    <dbReference type="NCBI Taxonomy" id="2173175"/>
    <lineage>
        <taxon>Bacteria</taxon>
        <taxon>Pseudomonadati</taxon>
        <taxon>Bacteroidota</taxon>
        <taxon>Sphingobacteriia</taxon>
        <taxon>Sphingobacteriales</taxon>
        <taxon>Sphingobacteriaceae</taxon>
        <taxon>Pararcticibacter</taxon>
    </lineage>
</organism>
<proteinExistence type="predicted"/>